<keyword evidence="3" id="KW-1185">Reference proteome</keyword>
<comment type="caution">
    <text evidence="2">The sequence shown here is derived from an EMBL/GenBank/DDBJ whole genome shotgun (WGS) entry which is preliminary data.</text>
</comment>
<protein>
    <submittedName>
        <fullName evidence="2">Uncharacterized protein</fullName>
    </submittedName>
</protein>
<feature type="region of interest" description="Disordered" evidence="1">
    <location>
        <begin position="109"/>
        <end position="180"/>
    </location>
</feature>
<name>A0A8J7M4I2_9RHOB</name>
<accession>A0A8J7M4I2</accession>
<dbReference type="EMBL" id="JAEHHL010000001">
    <property type="protein sequence ID" value="MBK0398276.1"/>
    <property type="molecule type" value="Genomic_DNA"/>
</dbReference>
<evidence type="ECO:0000256" key="1">
    <source>
        <dbReference type="SAM" id="MobiDB-lite"/>
    </source>
</evidence>
<dbReference type="RefSeq" id="WP_200607185.1">
    <property type="nucleotide sequence ID" value="NZ_JAEHHL010000001.1"/>
</dbReference>
<dbReference type="Proteomes" id="UP000655420">
    <property type="component" value="Unassembled WGS sequence"/>
</dbReference>
<organism evidence="2 3">
    <name type="scientific">Thermohalobaculum xanthum</name>
    <dbReference type="NCBI Taxonomy" id="2753746"/>
    <lineage>
        <taxon>Bacteria</taxon>
        <taxon>Pseudomonadati</taxon>
        <taxon>Pseudomonadota</taxon>
        <taxon>Alphaproteobacteria</taxon>
        <taxon>Rhodobacterales</taxon>
        <taxon>Paracoccaceae</taxon>
        <taxon>Thermohalobaculum</taxon>
    </lineage>
</organism>
<dbReference type="AlphaFoldDB" id="A0A8J7M4I2"/>
<sequence>MSDLIGSLTGSDRARFALSLAIAAIIALGFQTGPAEAATEDEAKQLCMTEMSGPQKALEVRETSLVLRDRQWHFYGNADFDDAESVHFDCVVHGEKVVAVRYLVPDSSRASGTRWSNERPRGTAHQGLELNETAMSDNPLPPAEPKMMEAPKPGSGAPALGGNAADKEGSTGGAKFIKVK</sequence>
<evidence type="ECO:0000313" key="3">
    <source>
        <dbReference type="Proteomes" id="UP000655420"/>
    </source>
</evidence>
<reference evidence="2" key="1">
    <citation type="submission" date="2020-12" db="EMBL/GenBank/DDBJ databases">
        <title>Bacterial taxonomy.</title>
        <authorList>
            <person name="Pan X."/>
        </authorList>
    </citation>
    <scope>NUCLEOTIDE SEQUENCE</scope>
    <source>
        <strain evidence="2">M0105</strain>
    </source>
</reference>
<evidence type="ECO:0000313" key="2">
    <source>
        <dbReference type="EMBL" id="MBK0398276.1"/>
    </source>
</evidence>
<gene>
    <name evidence="2" type="ORF">H0I76_03660</name>
</gene>
<proteinExistence type="predicted"/>